<evidence type="ECO:0000256" key="1">
    <source>
        <dbReference type="SAM" id="MobiDB-lite"/>
    </source>
</evidence>
<name>A0A9P5NB82_GYMJU</name>
<evidence type="ECO:0000313" key="3">
    <source>
        <dbReference type="Proteomes" id="UP000724874"/>
    </source>
</evidence>
<dbReference type="EMBL" id="JADNYJ010000146">
    <property type="protein sequence ID" value="KAF8879762.1"/>
    <property type="molecule type" value="Genomic_DNA"/>
</dbReference>
<dbReference type="Proteomes" id="UP000724874">
    <property type="component" value="Unassembled WGS sequence"/>
</dbReference>
<reference evidence="2" key="1">
    <citation type="submission" date="2020-11" db="EMBL/GenBank/DDBJ databases">
        <authorList>
            <consortium name="DOE Joint Genome Institute"/>
            <person name="Ahrendt S."/>
            <person name="Riley R."/>
            <person name="Andreopoulos W."/>
            <person name="LaButti K."/>
            <person name="Pangilinan J."/>
            <person name="Ruiz-duenas F.J."/>
            <person name="Barrasa J.M."/>
            <person name="Sanchez-Garcia M."/>
            <person name="Camarero S."/>
            <person name="Miyauchi S."/>
            <person name="Serrano A."/>
            <person name="Linde D."/>
            <person name="Babiker R."/>
            <person name="Drula E."/>
            <person name="Ayuso-Fernandez I."/>
            <person name="Pacheco R."/>
            <person name="Padilla G."/>
            <person name="Ferreira P."/>
            <person name="Barriuso J."/>
            <person name="Kellner H."/>
            <person name="Castanera R."/>
            <person name="Alfaro M."/>
            <person name="Ramirez L."/>
            <person name="Pisabarro A.G."/>
            <person name="Kuo A."/>
            <person name="Tritt A."/>
            <person name="Lipzen A."/>
            <person name="He G."/>
            <person name="Yan M."/>
            <person name="Ng V."/>
            <person name="Cullen D."/>
            <person name="Martin F."/>
            <person name="Rosso M.-N."/>
            <person name="Henrissat B."/>
            <person name="Hibbett D."/>
            <person name="Martinez A.T."/>
            <person name="Grigoriev I.V."/>
        </authorList>
    </citation>
    <scope>NUCLEOTIDE SEQUENCE</scope>
    <source>
        <strain evidence="2">AH 44721</strain>
    </source>
</reference>
<dbReference type="AlphaFoldDB" id="A0A9P5NB82"/>
<accession>A0A9P5NB82</accession>
<feature type="region of interest" description="Disordered" evidence="1">
    <location>
        <begin position="102"/>
        <end position="132"/>
    </location>
</feature>
<keyword evidence="3" id="KW-1185">Reference proteome</keyword>
<gene>
    <name evidence="2" type="ORF">CPB84DRAFT_1751565</name>
</gene>
<organism evidence="2 3">
    <name type="scientific">Gymnopilus junonius</name>
    <name type="common">Spectacular rustgill mushroom</name>
    <name type="synonym">Gymnopilus spectabilis subsp. junonius</name>
    <dbReference type="NCBI Taxonomy" id="109634"/>
    <lineage>
        <taxon>Eukaryota</taxon>
        <taxon>Fungi</taxon>
        <taxon>Dikarya</taxon>
        <taxon>Basidiomycota</taxon>
        <taxon>Agaricomycotina</taxon>
        <taxon>Agaricomycetes</taxon>
        <taxon>Agaricomycetidae</taxon>
        <taxon>Agaricales</taxon>
        <taxon>Agaricineae</taxon>
        <taxon>Hymenogastraceae</taxon>
        <taxon>Gymnopilus</taxon>
    </lineage>
</organism>
<comment type="caution">
    <text evidence="2">The sequence shown here is derived from an EMBL/GenBank/DDBJ whole genome shotgun (WGS) entry which is preliminary data.</text>
</comment>
<feature type="compositionally biased region" description="Basic and acidic residues" evidence="1">
    <location>
        <begin position="108"/>
        <end position="126"/>
    </location>
</feature>
<proteinExistence type="predicted"/>
<protein>
    <submittedName>
        <fullName evidence="2">Uncharacterized protein</fullName>
    </submittedName>
</protein>
<sequence>MAVMIFLADPKPKWVRSVFSSAADQGVVQGCSRVRSMFWSMWELVRLAIQNSVAVVCRAPLVHQKKEHNQLCPQEKANCMLTIYIGYRKLMPSSQAILIDGSTSSRMRNKEEGSDPERSMHFSQTKEKRKHRMKMIGDTGVKVQDLEQIKVINHPDSDDKLIRRHAIPGWNVG</sequence>
<evidence type="ECO:0000313" key="2">
    <source>
        <dbReference type="EMBL" id="KAF8879762.1"/>
    </source>
</evidence>